<dbReference type="Pfam" id="PF20985">
    <property type="entry name" value="Legum_prodom"/>
    <property type="match status" value="1"/>
</dbReference>
<proteinExistence type="predicted"/>
<sequence length="147" mass="16995">MFQAVMGDQEVVGSSDVPIMILQNKIKSAKTPVEAEKLKNDLNELMRIREVIQRSVIEIIKKSTNSEEQTLRVQTGCVEVTNHKMHREVIEYYKMKCFNWHDSKYEYAVHQLHLFANLCEEKVPVERIKTAIDDVSENLKKKDAAGC</sequence>
<gene>
    <name evidence="2" type="primary">Lgmn</name>
    <name evidence="2" type="ORF">AOXY_G22137</name>
</gene>
<dbReference type="InterPro" id="IPR048501">
    <property type="entry name" value="Legum_prodom"/>
</dbReference>
<evidence type="ECO:0000259" key="1">
    <source>
        <dbReference type="Pfam" id="PF20985"/>
    </source>
</evidence>
<dbReference type="InterPro" id="IPR046427">
    <property type="entry name" value="Legumain_prodom_sf"/>
</dbReference>
<dbReference type="Gene3D" id="1.10.132.130">
    <property type="match status" value="1"/>
</dbReference>
<organism evidence="2 3">
    <name type="scientific">Acipenser oxyrinchus oxyrinchus</name>
    <dbReference type="NCBI Taxonomy" id="40147"/>
    <lineage>
        <taxon>Eukaryota</taxon>
        <taxon>Metazoa</taxon>
        <taxon>Chordata</taxon>
        <taxon>Craniata</taxon>
        <taxon>Vertebrata</taxon>
        <taxon>Euteleostomi</taxon>
        <taxon>Actinopterygii</taxon>
        <taxon>Chondrostei</taxon>
        <taxon>Acipenseriformes</taxon>
        <taxon>Acipenseridae</taxon>
        <taxon>Acipenser</taxon>
    </lineage>
</organism>
<dbReference type="AlphaFoldDB" id="A0AAD8CZA0"/>
<reference evidence="2" key="1">
    <citation type="submission" date="2022-02" db="EMBL/GenBank/DDBJ databases">
        <title>Atlantic sturgeon de novo genome assembly.</title>
        <authorList>
            <person name="Stock M."/>
            <person name="Klopp C."/>
            <person name="Guiguen Y."/>
            <person name="Cabau C."/>
            <person name="Parinello H."/>
            <person name="Santidrian Yebra-Pimentel E."/>
            <person name="Kuhl H."/>
            <person name="Dirks R.P."/>
            <person name="Guessner J."/>
            <person name="Wuertz S."/>
            <person name="Du K."/>
            <person name="Schartl M."/>
        </authorList>
    </citation>
    <scope>NUCLEOTIDE SEQUENCE</scope>
    <source>
        <strain evidence="2">STURGEONOMICS-FGT-2020</strain>
        <tissue evidence="2">Whole blood</tissue>
    </source>
</reference>
<dbReference type="Proteomes" id="UP001230051">
    <property type="component" value="Unassembled WGS sequence"/>
</dbReference>
<comment type="caution">
    <text evidence="2">The sequence shown here is derived from an EMBL/GenBank/DDBJ whole genome shotgun (WGS) entry which is preliminary data.</text>
</comment>
<accession>A0AAD8CZA0</accession>
<dbReference type="EMBL" id="JAGXEW010000022">
    <property type="protein sequence ID" value="KAK1159446.1"/>
    <property type="molecule type" value="Genomic_DNA"/>
</dbReference>
<dbReference type="CDD" id="cd21115">
    <property type="entry name" value="legumain_C"/>
    <property type="match status" value="1"/>
</dbReference>
<feature type="domain" description="Legumain prodomain" evidence="1">
    <location>
        <begin position="41"/>
        <end position="134"/>
    </location>
</feature>
<protein>
    <submittedName>
        <fullName evidence="2">Legumain-like</fullName>
    </submittedName>
</protein>
<evidence type="ECO:0000313" key="3">
    <source>
        <dbReference type="Proteomes" id="UP001230051"/>
    </source>
</evidence>
<evidence type="ECO:0000313" key="2">
    <source>
        <dbReference type="EMBL" id="KAK1159446.1"/>
    </source>
</evidence>
<name>A0AAD8CZA0_ACIOX</name>
<keyword evidence="3" id="KW-1185">Reference proteome</keyword>